<evidence type="ECO:0000256" key="2">
    <source>
        <dbReference type="ARBA" id="ARBA00022614"/>
    </source>
</evidence>
<evidence type="ECO:0000259" key="7">
    <source>
        <dbReference type="Pfam" id="PF18052"/>
    </source>
</evidence>
<accession>A0A8J5R731</accession>
<keyword evidence="4" id="KW-0547">Nucleotide-binding</keyword>
<name>A0A8J5R731_ZIZPA</name>
<evidence type="ECO:0000313" key="9">
    <source>
        <dbReference type="Proteomes" id="UP000729402"/>
    </source>
</evidence>
<reference evidence="8" key="1">
    <citation type="journal article" date="2021" name="bioRxiv">
        <title>Whole Genome Assembly and Annotation of Northern Wild Rice, Zizania palustris L., Supports a Whole Genome Duplication in the Zizania Genus.</title>
        <authorList>
            <person name="Haas M."/>
            <person name="Kono T."/>
            <person name="Macchietto M."/>
            <person name="Millas R."/>
            <person name="McGilp L."/>
            <person name="Shao M."/>
            <person name="Duquette J."/>
            <person name="Hirsch C.N."/>
            <person name="Kimball J."/>
        </authorList>
    </citation>
    <scope>NUCLEOTIDE SEQUENCE</scope>
    <source>
        <tissue evidence="8">Fresh leaf tissue</tissue>
    </source>
</reference>
<evidence type="ECO:0000256" key="6">
    <source>
        <dbReference type="ARBA" id="ARBA00022840"/>
    </source>
</evidence>
<evidence type="ECO:0000256" key="5">
    <source>
        <dbReference type="ARBA" id="ARBA00022821"/>
    </source>
</evidence>
<dbReference type="Pfam" id="PF18052">
    <property type="entry name" value="Rx_N"/>
    <property type="match status" value="1"/>
</dbReference>
<evidence type="ECO:0000256" key="1">
    <source>
        <dbReference type="ARBA" id="ARBA00008894"/>
    </source>
</evidence>
<evidence type="ECO:0000256" key="3">
    <source>
        <dbReference type="ARBA" id="ARBA00022737"/>
    </source>
</evidence>
<reference evidence="8" key="2">
    <citation type="submission" date="2021-02" db="EMBL/GenBank/DDBJ databases">
        <authorList>
            <person name="Kimball J.A."/>
            <person name="Haas M.W."/>
            <person name="Macchietto M."/>
            <person name="Kono T."/>
            <person name="Duquette J."/>
            <person name="Shao M."/>
        </authorList>
    </citation>
    <scope>NUCLEOTIDE SEQUENCE</scope>
    <source>
        <tissue evidence="8">Fresh leaf tissue</tissue>
    </source>
</reference>
<comment type="similarity">
    <text evidence="1">Belongs to the disease resistance NB-LRR family.</text>
</comment>
<protein>
    <recommendedName>
        <fullName evidence="7">Disease resistance N-terminal domain-containing protein</fullName>
    </recommendedName>
</protein>
<dbReference type="PANTHER" id="PTHR36766:SF40">
    <property type="entry name" value="DISEASE RESISTANCE PROTEIN RGA3"/>
    <property type="match status" value="1"/>
</dbReference>
<keyword evidence="9" id="KW-1185">Reference proteome</keyword>
<dbReference type="AlphaFoldDB" id="A0A8J5R731"/>
<proteinExistence type="inferred from homology"/>
<dbReference type="EMBL" id="JAAALK010000953">
    <property type="protein sequence ID" value="KAG8043572.1"/>
    <property type="molecule type" value="Genomic_DNA"/>
</dbReference>
<keyword evidence="2" id="KW-0433">Leucine-rich repeat</keyword>
<dbReference type="Proteomes" id="UP000729402">
    <property type="component" value="Unassembled WGS sequence"/>
</dbReference>
<gene>
    <name evidence="8" type="ORF">GUJ93_ZPchr0458g22549</name>
</gene>
<dbReference type="GO" id="GO:0005524">
    <property type="term" value="F:ATP binding"/>
    <property type="evidence" value="ECO:0007669"/>
    <property type="project" value="UniProtKB-KW"/>
</dbReference>
<dbReference type="GO" id="GO:0006952">
    <property type="term" value="P:defense response"/>
    <property type="evidence" value="ECO:0007669"/>
    <property type="project" value="UniProtKB-KW"/>
</dbReference>
<dbReference type="InterPro" id="IPR041118">
    <property type="entry name" value="Rx_N"/>
</dbReference>
<dbReference type="OrthoDB" id="687176at2759"/>
<comment type="caution">
    <text evidence="8">The sequence shown here is derived from an EMBL/GenBank/DDBJ whole genome shotgun (WGS) entry which is preliminary data.</text>
</comment>
<feature type="domain" description="Disease resistance N-terminal" evidence="7">
    <location>
        <begin position="14"/>
        <end position="98"/>
    </location>
</feature>
<keyword evidence="3" id="KW-0677">Repeat</keyword>
<organism evidence="8 9">
    <name type="scientific">Zizania palustris</name>
    <name type="common">Northern wild rice</name>
    <dbReference type="NCBI Taxonomy" id="103762"/>
    <lineage>
        <taxon>Eukaryota</taxon>
        <taxon>Viridiplantae</taxon>
        <taxon>Streptophyta</taxon>
        <taxon>Embryophyta</taxon>
        <taxon>Tracheophyta</taxon>
        <taxon>Spermatophyta</taxon>
        <taxon>Magnoliopsida</taxon>
        <taxon>Liliopsida</taxon>
        <taxon>Poales</taxon>
        <taxon>Poaceae</taxon>
        <taxon>BOP clade</taxon>
        <taxon>Oryzoideae</taxon>
        <taxon>Oryzeae</taxon>
        <taxon>Zizaniinae</taxon>
        <taxon>Zizania</taxon>
    </lineage>
</organism>
<evidence type="ECO:0000256" key="4">
    <source>
        <dbReference type="ARBA" id="ARBA00022741"/>
    </source>
</evidence>
<sequence length="725" mass="81633">MAVELAAIRGALWVVSKALSPLSDGLVEAWAASSSLAPNIEAVKTQLLYAQAILSNGARGSRDIDNPALAELLQKLRRLAYDADDVLDELDYFRIQDELDGTFETVDRGCFHDLARNARHTTKAVTKKLACCTSSKQQQQQQHGACCCVGKRISSLPPVHDDDACTCICITPWKKQNRPNKTPKLDFDRVDISTKMRHIVEQLKSLCGNVSTVLDLELLGTVILKLELLGSVRGNGNDIASRSITTTSESLEPELFGREPDKKTITDYITKDVHTNQNLSVLPIVGAGATEQQQSMDQEDDNGLLLFPAHLSNSLSILRIENCQKLILAVVAEHEEETRRHGLQALRSLRSIHIKDCSKFLSAYKSSTSFGFPPFLEDIYIVEDAYYFRSGTDGHTELYIRGVDWTWEGLWPLLTQDQLDLTIDAESNFFCRLGGLQEEQLLLLKRSFKLRQLHTRDISGFLVKPICSLLPSSLTILIFGENYEVERFTEEQEEALQLLTSLQDLHFVICEKLKCLPMGLHRLTNLKKLKIWYCPSIRSLPKGGLPSSLEELDVTDCKKLQCLPTELHTLTNLKKLEIDNCPSIRSGLLKDGQLPSSLEELEVTNWKKLQCLLPAELHRLTNLKKLKIEDCPFIWSLSKGSLPSSLEKLEVTDCKRLRCLPAKLHRLTNLKKLKIWSCSSIRSLPKGGLPSSLEELDVRYCHNEKLKEQCRQLRGTIPNVILEED</sequence>
<dbReference type="PANTHER" id="PTHR36766">
    <property type="entry name" value="PLANT BROAD-SPECTRUM MILDEW RESISTANCE PROTEIN RPW8"/>
    <property type="match status" value="1"/>
</dbReference>
<keyword evidence="6" id="KW-0067">ATP-binding</keyword>
<evidence type="ECO:0000313" key="8">
    <source>
        <dbReference type="EMBL" id="KAG8043572.1"/>
    </source>
</evidence>
<keyword evidence="5" id="KW-0611">Plant defense</keyword>